<proteinExistence type="predicted"/>
<reference evidence="2 3" key="1">
    <citation type="submission" date="2018-06" db="EMBL/GenBank/DDBJ databases">
        <title>Comparative genomics reveals the genomic features of Rhizophagus irregularis, R. cerebriforme, R. diaphanum and Gigaspora rosea, and their symbiotic lifestyle signature.</title>
        <authorList>
            <person name="Morin E."/>
            <person name="San Clemente H."/>
            <person name="Chen E.C.H."/>
            <person name="De La Providencia I."/>
            <person name="Hainaut M."/>
            <person name="Kuo A."/>
            <person name="Kohler A."/>
            <person name="Murat C."/>
            <person name="Tang N."/>
            <person name="Roy S."/>
            <person name="Loubradou J."/>
            <person name="Henrissat B."/>
            <person name="Grigoriev I.V."/>
            <person name="Corradi N."/>
            <person name="Roux C."/>
            <person name="Martin F.M."/>
        </authorList>
    </citation>
    <scope>NUCLEOTIDE SEQUENCE [LARGE SCALE GENOMIC DNA]</scope>
    <source>
        <strain evidence="2 3">DAOM 227022</strain>
    </source>
</reference>
<evidence type="ECO:0000256" key="1">
    <source>
        <dbReference type="SAM" id="SignalP"/>
    </source>
</evidence>
<accession>A0A397TP55</accession>
<evidence type="ECO:0008006" key="4">
    <source>
        <dbReference type="Google" id="ProtNLM"/>
    </source>
</evidence>
<dbReference type="AlphaFoldDB" id="A0A397TP55"/>
<dbReference type="EMBL" id="QKYT01000018">
    <property type="protein sequence ID" value="RIA98257.1"/>
    <property type="molecule type" value="Genomic_DNA"/>
</dbReference>
<feature type="chain" id="PRO_5017183452" description="Secreted protein" evidence="1">
    <location>
        <begin position="20"/>
        <end position="80"/>
    </location>
</feature>
<gene>
    <name evidence="2" type="ORF">C1645_153151</name>
</gene>
<name>A0A397TP55_9GLOM</name>
<organism evidence="2 3">
    <name type="scientific">Glomus cerebriforme</name>
    <dbReference type="NCBI Taxonomy" id="658196"/>
    <lineage>
        <taxon>Eukaryota</taxon>
        <taxon>Fungi</taxon>
        <taxon>Fungi incertae sedis</taxon>
        <taxon>Mucoromycota</taxon>
        <taxon>Glomeromycotina</taxon>
        <taxon>Glomeromycetes</taxon>
        <taxon>Glomerales</taxon>
        <taxon>Glomeraceae</taxon>
        <taxon>Glomus</taxon>
    </lineage>
</organism>
<feature type="signal peptide" evidence="1">
    <location>
        <begin position="1"/>
        <end position="19"/>
    </location>
</feature>
<sequence length="80" mass="9481">MRFRISFFFFLFLKSANHGVKIYANVSYSQNGKNILADLNFFLPTLTAAKFCIELRHEREVVDKNIQCIFFSRSFFLLFV</sequence>
<evidence type="ECO:0000313" key="3">
    <source>
        <dbReference type="Proteomes" id="UP000265703"/>
    </source>
</evidence>
<comment type="caution">
    <text evidence="2">The sequence shown here is derived from an EMBL/GenBank/DDBJ whole genome shotgun (WGS) entry which is preliminary data.</text>
</comment>
<evidence type="ECO:0000313" key="2">
    <source>
        <dbReference type="EMBL" id="RIA98257.1"/>
    </source>
</evidence>
<protein>
    <recommendedName>
        <fullName evidence="4">Secreted protein</fullName>
    </recommendedName>
</protein>
<keyword evidence="1" id="KW-0732">Signal</keyword>
<dbReference type="Proteomes" id="UP000265703">
    <property type="component" value="Unassembled WGS sequence"/>
</dbReference>
<keyword evidence="3" id="KW-1185">Reference proteome</keyword>